<organism evidence="1 2">
    <name type="scientific">Aliikangiella maris</name>
    <dbReference type="NCBI Taxonomy" id="3162458"/>
    <lineage>
        <taxon>Bacteria</taxon>
        <taxon>Pseudomonadati</taxon>
        <taxon>Pseudomonadota</taxon>
        <taxon>Gammaproteobacteria</taxon>
        <taxon>Oceanospirillales</taxon>
        <taxon>Pleioneaceae</taxon>
        <taxon>Aliikangiella</taxon>
    </lineage>
</organism>
<evidence type="ECO:0000313" key="1">
    <source>
        <dbReference type="EMBL" id="MET1253715.1"/>
    </source>
</evidence>
<comment type="caution">
    <text evidence="1">The sequence shown here is derived from an EMBL/GenBank/DDBJ whole genome shotgun (WGS) entry which is preliminary data.</text>
</comment>
<protein>
    <submittedName>
        <fullName evidence="1">PilZ domain-containing protein</fullName>
    </submittedName>
</protein>
<gene>
    <name evidence="1" type="ORF">ABVT43_01115</name>
</gene>
<reference evidence="1 2" key="1">
    <citation type="submission" date="2024-06" db="EMBL/GenBank/DDBJ databases">
        <authorList>
            <person name="Li F."/>
        </authorList>
    </citation>
    <scope>NUCLEOTIDE SEQUENCE [LARGE SCALE GENOMIC DNA]</scope>
    <source>
        <strain evidence="1 2">GXAS 311</strain>
    </source>
</reference>
<dbReference type="Proteomes" id="UP001548189">
    <property type="component" value="Unassembled WGS sequence"/>
</dbReference>
<evidence type="ECO:0000313" key="2">
    <source>
        <dbReference type="Proteomes" id="UP001548189"/>
    </source>
</evidence>
<proteinExistence type="predicted"/>
<dbReference type="SUPFAM" id="SSF141371">
    <property type="entry name" value="PilZ domain-like"/>
    <property type="match status" value="1"/>
</dbReference>
<sequence length="119" mass="13788">MAFDIDDLRAQRRRKRQLSILLTYQQPNHGETKPFEHTCATEDISEGGLKIVSQTPLPLGVSLPLEVKVIKPEQLFKFLGEVKWCLEVDDSPTFFIGIKLLDIIENEYRNWLELVNSFK</sequence>
<dbReference type="InterPro" id="IPR009875">
    <property type="entry name" value="PilZ_domain"/>
</dbReference>
<dbReference type="EMBL" id="JBEVCJ010000001">
    <property type="protein sequence ID" value="MET1253715.1"/>
    <property type="molecule type" value="Genomic_DNA"/>
</dbReference>
<accession>A0ABV2BP56</accession>
<keyword evidence="2" id="KW-1185">Reference proteome</keyword>
<name>A0ABV2BP56_9GAMM</name>
<dbReference type="Pfam" id="PF07238">
    <property type="entry name" value="PilZ"/>
    <property type="match status" value="1"/>
</dbReference>
<dbReference type="Gene3D" id="2.40.10.220">
    <property type="entry name" value="predicted glycosyltransferase like domains"/>
    <property type="match status" value="1"/>
</dbReference>